<feature type="transmembrane region" description="Helical" evidence="1">
    <location>
        <begin position="12"/>
        <end position="34"/>
    </location>
</feature>
<evidence type="ECO:0000313" key="2">
    <source>
        <dbReference type="EMBL" id="KAB2929323.1"/>
    </source>
</evidence>
<feature type="transmembrane region" description="Helical" evidence="1">
    <location>
        <begin position="310"/>
        <end position="327"/>
    </location>
</feature>
<dbReference type="EMBL" id="WBUI01000033">
    <property type="protein sequence ID" value="KAB2929323.1"/>
    <property type="molecule type" value="Genomic_DNA"/>
</dbReference>
<protein>
    <recommendedName>
        <fullName evidence="4">Glycosyltransferase RgtA/B/C/D-like domain-containing protein</fullName>
    </recommendedName>
</protein>
<gene>
    <name evidence="2" type="ORF">F9K24_20235</name>
</gene>
<feature type="transmembrane region" description="Helical" evidence="1">
    <location>
        <begin position="237"/>
        <end position="256"/>
    </location>
</feature>
<keyword evidence="1" id="KW-1133">Transmembrane helix</keyword>
<sequence length="721" mass="81252">MAFVQRFLSAKGIHQGLLFLSLITLPLFGLANFVEPDRIPGDLGDARFNMFVLEHGYRWLTGQEPSFWHADFFFPTEDNTIAYSDSHIGNLPIYGALRILGLPYDRAFQAWIVIVFSLNFASALAVLLRFGPHKWEGAITGAFVFAFGLPVMQQLGHIQLVPRYFIPPAFYFLHRFFTKGRSIDFSFAAGSVVAQFLISIYTGVFLVFGLTIFAMISVLSMRRSKRCPFCSLKVGRIIALTATIAISGLILLPYLYPYYKTGMTHSRSWVEVLPLLPALTSYWLPAETSTTWIWMKDILPETTASHEHRMFLGLLPTASTLLFMFLLRKHKKLHRYPVHRALLLSWVLLVLLTLRWPGGLSLYVLLFNYLPGISALRAITRISLLFTFFGAVMTAWAVNRCILLSRRHRKRGLRGTVVYVLFIAVLVTDQWTANHAAFSIEGNRQRIEAIATQLRESDQPRPSSFFLIPDGQPFFYRHVDAMLASQQTGIPTINGYSGNIPQDYSLELLLDDPSEHLCRAIAAWMMMNGKIRIQGIRLIGQNPCQGGGHENMPNLHTSGDKQASRQITESPFTFKNEAIVYRMDDPSIRTIVGEKKGSSLLSATQGGVLTFGPYTSLPAGVYRITWDGILLQGSEAEARIEFDVAGNMGKETMASALFESREMQTIDVPFRKSIVFEIARPTPNIEFRIFVQDGIRLQLNKVTLSPENDIKLSKPESLPQD</sequence>
<feature type="transmembrane region" description="Helical" evidence="1">
    <location>
        <begin position="142"/>
        <end position="165"/>
    </location>
</feature>
<evidence type="ECO:0008006" key="4">
    <source>
        <dbReference type="Google" id="ProtNLM"/>
    </source>
</evidence>
<feature type="transmembrane region" description="Helical" evidence="1">
    <location>
        <begin position="411"/>
        <end position="428"/>
    </location>
</feature>
<organism evidence="2 3">
    <name type="scientific">Leptonema illini</name>
    <dbReference type="NCBI Taxonomy" id="183"/>
    <lineage>
        <taxon>Bacteria</taxon>
        <taxon>Pseudomonadati</taxon>
        <taxon>Spirochaetota</taxon>
        <taxon>Spirochaetia</taxon>
        <taxon>Leptospirales</taxon>
        <taxon>Leptospiraceae</taxon>
        <taxon>Leptonema</taxon>
    </lineage>
</organism>
<reference evidence="2 3" key="1">
    <citation type="submission" date="2019-10" db="EMBL/GenBank/DDBJ databases">
        <title>Extracellular Electron Transfer in a Candidatus Methanoperedens spp. Enrichment Culture.</title>
        <authorList>
            <person name="Berger S."/>
            <person name="Rangel Shaw D."/>
            <person name="Berben T."/>
            <person name="In 'T Zandt M."/>
            <person name="Frank J."/>
            <person name="Reimann J."/>
            <person name="Jetten M.S.M."/>
            <person name="Welte C.U."/>
        </authorList>
    </citation>
    <scope>NUCLEOTIDE SEQUENCE [LARGE SCALE GENOMIC DNA]</scope>
    <source>
        <strain evidence="2">SB12</strain>
    </source>
</reference>
<evidence type="ECO:0000313" key="3">
    <source>
        <dbReference type="Proteomes" id="UP000460298"/>
    </source>
</evidence>
<dbReference type="AlphaFoldDB" id="A0A833GXS3"/>
<evidence type="ECO:0000256" key="1">
    <source>
        <dbReference type="SAM" id="Phobius"/>
    </source>
</evidence>
<dbReference type="Proteomes" id="UP000460298">
    <property type="component" value="Unassembled WGS sequence"/>
</dbReference>
<feature type="transmembrane region" description="Helical" evidence="1">
    <location>
        <begin position="108"/>
        <end position="130"/>
    </location>
</feature>
<feature type="transmembrane region" description="Helical" evidence="1">
    <location>
        <begin position="185"/>
        <end position="216"/>
    </location>
</feature>
<keyword evidence="1" id="KW-0472">Membrane</keyword>
<accession>A0A833GXS3</accession>
<feature type="transmembrane region" description="Helical" evidence="1">
    <location>
        <begin position="378"/>
        <end position="399"/>
    </location>
</feature>
<name>A0A833GXS3_9LEPT</name>
<comment type="caution">
    <text evidence="2">The sequence shown here is derived from an EMBL/GenBank/DDBJ whole genome shotgun (WGS) entry which is preliminary data.</text>
</comment>
<keyword evidence="1" id="KW-0812">Transmembrane</keyword>
<proteinExistence type="predicted"/>